<protein>
    <submittedName>
        <fullName evidence="2">Uncharacterized protein</fullName>
    </submittedName>
</protein>
<evidence type="ECO:0000256" key="1">
    <source>
        <dbReference type="SAM" id="MobiDB-lite"/>
    </source>
</evidence>
<evidence type="ECO:0000313" key="2">
    <source>
        <dbReference type="EMBL" id="KDP43359.1"/>
    </source>
</evidence>
<dbReference type="AlphaFoldDB" id="A0A067LGQ4"/>
<name>A0A067LGQ4_JATCU</name>
<keyword evidence="3" id="KW-1185">Reference proteome</keyword>
<feature type="region of interest" description="Disordered" evidence="1">
    <location>
        <begin position="57"/>
        <end position="105"/>
    </location>
</feature>
<evidence type="ECO:0000313" key="3">
    <source>
        <dbReference type="Proteomes" id="UP000027138"/>
    </source>
</evidence>
<sequence>MNSSRQSKGKALTESSSHEDHRMHLEEDNHIFGVVDFESDSENEVGLIRQRLQGISSSAGCGGSSSTAHSRFVPPIPQLRDKTTPEQSSKLRRRRRSNVSACPRHENVRVRDLSSILSK</sequence>
<dbReference type="EMBL" id="KK914271">
    <property type="protein sequence ID" value="KDP43359.1"/>
    <property type="molecule type" value="Genomic_DNA"/>
</dbReference>
<dbReference type="Proteomes" id="UP000027138">
    <property type="component" value="Unassembled WGS sequence"/>
</dbReference>
<reference evidence="2 3" key="1">
    <citation type="journal article" date="2014" name="PLoS ONE">
        <title>Global Analysis of Gene Expression Profiles in Physic Nut (Jatropha curcas L.) Seedlings Exposed to Salt Stress.</title>
        <authorList>
            <person name="Zhang L."/>
            <person name="Zhang C."/>
            <person name="Wu P."/>
            <person name="Chen Y."/>
            <person name="Li M."/>
            <person name="Jiang H."/>
            <person name="Wu G."/>
        </authorList>
    </citation>
    <scope>NUCLEOTIDE SEQUENCE [LARGE SCALE GENOMIC DNA]</scope>
    <source>
        <strain evidence="3">cv. GZQX0401</strain>
        <tissue evidence="2">Young leaves</tissue>
    </source>
</reference>
<feature type="region of interest" description="Disordered" evidence="1">
    <location>
        <begin position="1"/>
        <end position="24"/>
    </location>
</feature>
<accession>A0A067LGQ4</accession>
<organism evidence="2 3">
    <name type="scientific">Jatropha curcas</name>
    <name type="common">Barbados nut</name>
    <dbReference type="NCBI Taxonomy" id="180498"/>
    <lineage>
        <taxon>Eukaryota</taxon>
        <taxon>Viridiplantae</taxon>
        <taxon>Streptophyta</taxon>
        <taxon>Embryophyta</taxon>
        <taxon>Tracheophyta</taxon>
        <taxon>Spermatophyta</taxon>
        <taxon>Magnoliopsida</taxon>
        <taxon>eudicotyledons</taxon>
        <taxon>Gunneridae</taxon>
        <taxon>Pentapetalae</taxon>
        <taxon>rosids</taxon>
        <taxon>fabids</taxon>
        <taxon>Malpighiales</taxon>
        <taxon>Euphorbiaceae</taxon>
        <taxon>Crotonoideae</taxon>
        <taxon>Jatropheae</taxon>
        <taxon>Jatropha</taxon>
    </lineage>
</organism>
<proteinExistence type="predicted"/>
<gene>
    <name evidence="2" type="ORF">JCGZ_25464</name>
</gene>